<comment type="subcellular location">
    <subcellularLocation>
        <location evidence="1">Secreted</location>
    </subcellularLocation>
</comment>
<dbReference type="Pfam" id="PF24517">
    <property type="entry name" value="CBM96"/>
    <property type="match status" value="1"/>
</dbReference>
<dbReference type="NCBIfam" id="NF033679">
    <property type="entry name" value="DNRLRE_dom"/>
    <property type="match status" value="1"/>
</dbReference>
<keyword evidence="3" id="KW-0732">Signal</keyword>
<evidence type="ECO:0000256" key="3">
    <source>
        <dbReference type="ARBA" id="ARBA00022729"/>
    </source>
</evidence>
<dbReference type="STRING" id="1798371.A2W14_04750"/>
<evidence type="ECO:0000313" key="6">
    <source>
        <dbReference type="Proteomes" id="UP000176665"/>
    </source>
</evidence>
<evidence type="ECO:0000313" key="5">
    <source>
        <dbReference type="EMBL" id="OGG03824.1"/>
    </source>
</evidence>
<dbReference type="EMBL" id="MFJA01000012">
    <property type="protein sequence ID" value="OGG03824.1"/>
    <property type="molecule type" value="Genomic_DNA"/>
</dbReference>
<evidence type="ECO:0000259" key="4">
    <source>
        <dbReference type="Pfam" id="PF24517"/>
    </source>
</evidence>
<protein>
    <recommendedName>
        <fullName evidence="4">Carbohydrate-binding module family 96 domain-containing protein</fullName>
    </recommendedName>
</protein>
<reference evidence="5 6" key="1">
    <citation type="journal article" date="2016" name="Nat. Commun.">
        <title>Thousands of microbial genomes shed light on interconnected biogeochemical processes in an aquifer system.</title>
        <authorList>
            <person name="Anantharaman K."/>
            <person name="Brown C.T."/>
            <person name="Hug L.A."/>
            <person name="Sharon I."/>
            <person name="Castelle C.J."/>
            <person name="Probst A.J."/>
            <person name="Thomas B.C."/>
            <person name="Singh A."/>
            <person name="Wilkins M.J."/>
            <person name="Karaoz U."/>
            <person name="Brodie E.L."/>
            <person name="Williams K.H."/>
            <person name="Hubbard S.S."/>
            <person name="Banfield J.F."/>
        </authorList>
    </citation>
    <scope>NUCLEOTIDE SEQUENCE [LARGE SCALE GENOMIC DNA]</scope>
</reference>
<dbReference type="InterPro" id="IPR055372">
    <property type="entry name" value="CBM96"/>
</dbReference>
<evidence type="ECO:0000256" key="2">
    <source>
        <dbReference type="ARBA" id="ARBA00022525"/>
    </source>
</evidence>
<organism evidence="5 6">
    <name type="scientific">Candidatus Gottesmanbacteria bacterium RBG_16_37_8</name>
    <dbReference type="NCBI Taxonomy" id="1798371"/>
    <lineage>
        <taxon>Bacteria</taxon>
        <taxon>Candidatus Gottesmaniibacteriota</taxon>
    </lineage>
</organism>
<dbReference type="GO" id="GO:0005576">
    <property type="term" value="C:extracellular region"/>
    <property type="evidence" value="ECO:0007669"/>
    <property type="project" value="UniProtKB-SubCell"/>
</dbReference>
<name>A0A1F5YUP8_9BACT</name>
<dbReference type="InterPro" id="IPR018247">
    <property type="entry name" value="EF_Hand_1_Ca_BS"/>
</dbReference>
<evidence type="ECO:0000256" key="1">
    <source>
        <dbReference type="ARBA" id="ARBA00004613"/>
    </source>
</evidence>
<dbReference type="AlphaFoldDB" id="A0A1F5YUP8"/>
<dbReference type="Proteomes" id="UP000176665">
    <property type="component" value="Unassembled WGS sequence"/>
</dbReference>
<proteinExistence type="predicted"/>
<dbReference type="PROSITE" id="PS00018">
    <property type="entry name" value="EF_HAND_1"/>
    <property type="match status" value="1"/>
</dbReference>
<keyword evidence="2" id="KW-0964">Secreted</keyword>
<sequence>MKSKYLLLVLGSLIVVFSVLFYVNSYLQRSKATEVVSCITYVPADYNQDGVIDSIDYLIWLRQNQGTVVCPSPTPSPIVLNVKEDSYVNSNYPNNNSGTESDLKIKASPNKITYIKFDLSALSGLYVNSAKLRFWITDPSNGIMNVQSVSDNSWTEKGITYNNRPPAGTLLTSFNPTSSRTYHEIDITQYTRKNLMSLGKMMSLAIQTSSTNELQFKSRNVSDPAKRPVLIVQISKPSPTPTAALGWNTPPIITSSQIEGLLDAPPGSPYPYIASLDEPLDPLIEGYDYSDDVSAAVDLTLPDGSMENAYVNVALPEYPAEICAKARCFSIWTNNFTTSQPGYHKITIRVADSKGAQALPKVYEFMVVSDPPTTPLPTPPPGICTTDNECLNNQYCKLGISQCVNLVCPVPLQCKTYSIVNHKCVLGNSPDGMVCTSSGLQGTCQSGICVM</sequence>
<gene>
    <name evidence="5" type="ORF">A2W14_04750</name>
</gene>
<feature type="domain" description="Carbohydrate-binding module family 96" evidence="4">
    <location>
        <begin position="80"/>
        <end position="233"/>
    </location>
</feature>
<accession>A0A1F5YUP8</accession>
<comment type="caution">
    <text evidence="5">The sequence shown here is derived from an EMBL/GenBank/DDBJ whole genome shotgun (WGS) entry which is preliminary data.</text>
</comment>